<proteinExistence type="predicted"/>
<sequence length="325" mass="36431">MTDPNPPELSIVVIAHNMRQQAMNTLYSLSARYQRDIAASRYEVIVVENDSADMLDEAEVLALGDNFIYQRRQETGTSPAAAINAGLALCRAPRLGLMIDGARMLSPRALQLAVEALADKDALVVVPAYYLTEQGRDGGDPEAVLQHERQLLEQLDWRKNGYRLFQHACFSNGNRHGYLDPIMECTALFMQAQRLRTAGGADERFNLRGGGALNLHLYRKLATEIEGEIYILPGEGNFHQFHGGTSTTPGDERDRLVRAFKTQLDEFWPGGFKAVSREPLLYGPVTQHALPFLQRSAQSAEIRMKRFAERGESPWPDDKDKQDKT</sequence>
<feature type="domain" description="Glycosyltransferase 2-like" evidence="1">
    <location>
        <begin position="10"/>
        <end position="139"/>
    </location>
</feature>
<gene>
    <name evidence="2" type="ORF">F0M18_13440</name>
</gene>
<dbReference type="GO" id="GO:0016740">
    <property type="term" value="F:transferase activity"/>
    <property type="evidence" value="ECO:0007669"/>
    <property type="project" value="UniProtKB-KW"/>
</dbReference>
<evidence type="ECO:0000313" key="3">
    <source>
        <dbReference type="Proteomes" id="UP000323708"/>
    </source>
</evidence>
<dbReference type="SUPFAM" id="SSF53448">
    <property type="entry name" value="Nucleotide-diphospho-sugar transferases"/>
    <property type="match status" value="1"/>
</dbReference>
<dbReference type="Gene3D" id="3.90.550.10">
    <property type="entry name" value="Spore Coat Polysaccharide Biosynthesis Protein SpsA, Chain A"/>
    <property type="match status" value="1"/>
</dbReference>
<accession>A0A5B0WUU3</accession>
<keyword evidence="3" id="KW-1185">Reference proteome</keyword>
<evidence type="ECO:0000313" key="2">
    <source>
        <dbReference type="EMBL" id="KAA1190065.1"/>
    </source>
</evidence>
<dbReference type="Pfam" id="PF00535">
    <property type="entry name" value="Glycos_transf_2"/>
    <property type="match status" value="1"/>
</dbReference>
<organism evidence="2 3">
    <name type="scientific">Pseudohalioglobus sediminis</name>
    <dbReference type="NCBI Taxonomy" id="2606449"/>
    <lineage>
        <taxon>Bacteria</taxon>
        <taxon>Pseudomonadati</taxon>
        <taxon>Pseudomonadota</taxon>
        <taxon>Gammaproteobacteria</taxon>
        <taxon>Cellvibrionales</taxon>
        <taxon>Halieaceae</taxon>
        <taxon>Pseudohalioglobus</taxon>
    </lineage>
</organism>
<dbReference type="RefSeq" id="WP_149611964.1">
    <property type="nucleotide sequence ID" value="NZ_VTUX01000006.1"/>
</dbReference>
<evidence type="ECO:0000259" key="1">
    <source>
        <dbReference type="Pfam" id="PF00535"/>
    </source>
</evidence>
<dbReference type="InterPro" id="IPR001173">
    <property type="entry name" value="Glyco_trans_2-like"/>
</dbReference>
<dbReference type="Proteomes" id="UP000323708">
    <property type="component" value="Unassembled WGS sequence"/>
</dbReference>
<comment type="caution">
    <text evidence="2">The sequence shown here is derived from an EMBL/GenBank/DDBJ whole genome shotgun (WGS) entry which is preliminary data.</text>
</comment>
<reference evidence="2 3" key="1">
    <citation type="submission" date="2019-09" db="EMBL/GenBank/DDBJ databases">
        <authorList>
            <person name="Chen X.-Y."/>
        </authorList>
    </citation>
    <scope>NUCLEOTIDE SEQUENCE [LARGE SCALE GENOMIC DNA]</scope>
    <source>
        <strain evidence="2 3">NY5</strain>
    </source>
</reference>
<dbReference type="EMBL" id="VTUX01000006">
    <property type="protein sequence ID" value="KAA1190065.1"/>
    <property type="molecule type" value="Genomic_DNA"/>
</dbReference>
<dbReference type="CDD" id="cd00761">
    <property type="entry name" value="Glyco_tranf_GTA_type"/>
    <property type="match status" value="1"/>
</dbReference>
<dbReference type="AlphaFoldDB" id="A0A5B0WUU3"/>
<dbReference type="InterPro" id="IPR029044">
    <property type="entry name" value="Nucleotide-diphossugar_trans"/>
</dbReference>
<protein>
    <submittedName>
        <fullName evidence="2">Glycosyltransferase family 2 protein</fullName>
    </submittedName>
</protein>
<keyword evidence="2" id="KW-0808">Transferase</keyword>
<name>A0A5B0WUU3_9GAMM</name>